<proteinExistence type="predicted"/>
<evidence type="ECO:0000313" key="3">
    <source>
        <dbReference type="Proteomes" id="UP000095192"/>
    </source>
</evidence>
<comment type="caution">
    <text evidence="2">The sequence shown here is derived from an EMBL/GenBank/DDBJ whole genome shotgun (WGS) entry which is preliminary data.</text>
</comment>
<dbReference type="VEuPathDB" id="ToxoDB:cyc_05972"/>
<dbReference type="AlphaFoldDB" id="A0A1D3CW01"/>
<keyword evidence="3" id="KW-1185">Reference proteome</keyword>
<evidence type="ECO:0000256" key="1">
    <source>
        <dbReference type="SAM" id="MobiDB-lite"/>
    </source>
</evidence>
<reference evidence="2 3" key="1">
    <citation type="journal article" date="2016" name="BMC Genomics">
        <title>Comparative genomics reveals Cyclospora cayetanensis possesses coccidia-like metabolism and invasion components but unique surface antigens.</title>
        <authorList>
            <person name="Liu S."/>
            <person name="Wang L."/>
            <person name="Zheng H."/>
            <person name="Xu Z."/>
            <person name="Roellig D.M."/>
            <person name="Li N."/>
            <person name="Frace M.A."/>
            <person name="Tang K."/>
            <person name="Arrowood M.J."/>
            <person name="Moss D.M."/>
            <person name="Zhang L."/>
            <person name="Feng Y."/>
            <person name="Xiao L."/>
        </authorList>
    </citation>
    <scope>NUCLEOTIDE SEQUENCE [LARGE SCALE GENOMIC DNA]</scope>
    <source>
        <strain evidence="2 3">CHN_HEN01</strain>
    </source>
</reference>
<feature type="region of interest" description="Disordered" evidence="1">
    <location>
        <begin position="1"/>
        <end position="23"/>
    </location>
</feature>
<feature type="compositionally biased region" description="Basic residues" evidence="1">
    <location>
        <begin position="1"/>
        <end position="15"/>
    </location>
</feature>
<evidence type="ECO:0000313" key="2">
    <source>
        <dbReference type="EMBL" id="OEH75385.1"/>
    </source>
</evidence>
<name>A0A1D3CW01_9EIME</name>
<dbReference type="EMBL" id="JROU02001733">
    <property type="protein sequence ID" value="OEH75385.1"/>
    <property type="molecule type" value="Genomic_DNA"/>
</dbReference>
<protein>
    <submittedName>
        <fullName evidence="2">Uncharacterized protein</fullName>
    </submittedName>
</protein>
<dbReference type="InParanoid" id="A0A1D3CW01"/>
<sequence length="125" mass="13954">MCFSTRRRPQRRRQRAPQDRQQQNQIYLSLNTRWKALQAADAAAGVARCDTELSSGAPSSCSPTFPFMISFKGGRQRQQLPETKLFPNLPVGAPPPNHRPLPSGGPQCLRRGPRTPLPPCETFSQ</sequence>
<feature type="region of interest" description="Disordered" evidence="1">
    <location>
        <begin position="88"/>
        <end position="125"/>
    </location>
</feature>
<gene>
    <name evidence="2" type="ORF">cyc_05972</name>
</gene>
<organism evidence="2 3">
    <name type="scientific">Cyclospora cayetanensis</name>
    <dbReference type="NCBI Taxonomy" id="88456"/>
    <lineage>
        <taxon>Eukaryota</taxon>
        <taxon>Sar</taxon>
        <taxon>Alveolata</taxon>
        <taxon>Apicomplexa</taxon>
        <taxon>Conoidasida</taxon>
        <taxon>Coccidia</taxon>
        <taxon>Eucoccidiorida</taxon>
        <taxon>Eimeriorina</taxon>
        <taxon>Eimeriidae</taxon>
        <taxon>Cyclospora</taxon>
    </lineage>
</organism>
<accession>A0A1D3CW01</accession>
<dbReference type="Proteomes" id="UP000095192">
    <property type="component" value="Unassembled WGS sequence"/>
</dbReference>